<gene>
    <name evidence="2" type="ORF">CAUJ_LOCUS12160</name>
</gene>
<organism evidence="2 3">
    <name type="scientific">Caenorhabditis auriculariae</name>
    <dbReference type="NCBI Taxonomy" id="2777116"/>
    <lineage>
        <taxon>Eukaryota</taxon>
        <taxon>Metazoa</taxon>
        <taxon>Ecdysozoa</taxon>
        <taxon>Nematoda</taxon>
        <taxon>Chromadorea</taxon>
        <taxon>Rhabditida</taxon>
        <taxon>Rhabditina</taxon>
        <taxon>Rhabditomorpha</taxon>
        <taxon>Rhabditoidea</taxon>
        <taxon>Rhabditidae</taxon>
        <taxon>Peloderinae</taxon>
        <taxon>Caenorhabditis</taxon>
    </lineage>
</organism>
<name>A0A8S1HPT7_9PELO</name>
<evidence type="ECO:0000313" key="3">
    <source>
        <dbReference type="Proteomes" id="UP000835052"/>
    </source>
</evidence>
<proteinExistence type="predicted"/>
<accession>A0A8S1HPT7</accession>
<sequence>MRRFITRCGQEGEEEEASDHQPITVGGMCASWGLVGEDKTGQATRGARASERRPSESGDVTAPSPFSSVFDYQQMVGSSITGS</sequence>
<comment type="caution">
    <text evidence="2">The sequence shown here is derived from an EMBL/GenBank/DDBJ whole genome shotgun (WGS) entry which is preliminary data.</text>
</comment>
<dbReference type="AlphaFoldDB" id="A0A8S1HPT7"/>
<evidence type="ECO:0000313" key="2">
    <source>
        <dbReference type="EMBL" id="CAD6196245.1"/>
    </source>
</evidence>
<keyword evidence="3" id="KW-1185">Reference proteome</keyword>
<protein>
    <submittedName>
        <fullName evidence="2">Uncharacterized protein</fullName>
    </submittedName>
</protein>
<dbReference type="EMBL" id="CAJGYM010000069">
    <property type="protein sequence ID" value="CAD6196245.1"/>
    <property type="molecule type" value="Genomic_DNA"/>
</dbReference>
<reference evidence="2" key="1">
    <citation type="submission" date="2020-10" db="EMBL/GenBank/DDBJ databases">
        <authorList>
            <person name="Kikuchi T."/>
        </authorList>
    </citation>
    <scope>NUCLEOTIDE SEQUENCE</scope>
    <source>
        <strain evidence="2">NKZ352</strain>
    </source>
</reference>
<dbReference type="Proteomes" id="UP000835052">
    <property type="component" value="Unassembled WGS sequence"/>
</dbReference>
<feature type="region of interest" description="Disordered" evidence="1">
    <location>
        <begin position="36"/>
        <end position="66"/>
    </location>
</feature>
<feature type="region of interest" description="Disordered" evidence="1">
    <location>
        <begin position="1"/>
        <end position="24"/>
    </location>
</feature>
<evidence type="ECO:0000256" key="1">
    <source>
        <dbReference type="SAM" id="MobiDB-lite"/>
    </source>
</evidence>